<proteinExistence type="predicted"/>
<accession>A0A6G6WKJ6</accession>
<dbReference type="RefSeq" id="WP_165238320.1">
    <property type="nucleotide sequence ID" value="NZ_CP049257.1"/>
</dbReference>
<keyword evidence="3" id="KW-1185">Reference proteome</keyword>
<reference evidence="2 3" key="1">
    <citation type="submission" date="2020-02" db="EMBL/GenBank/DDBJ databases">
        <title>Full genome sequence of Nocardioides sp. R-3366.</title>
        <authorList>
            <person name="Im W.-T."/>
        </authorList>
    </citation>
    <scope>NUCLEOTIDE SEQUENCE [LARGE SCALE GENOMIC DNA]</scope>
    <source>
        <strain evidence="2 3">R-3366</strain>
    </source>
</reference>
<name>A0A6G6WKJ6_9ACTN</name>
<keyword evidence="1" id="KW-0472">Membrane</keyword>
<feature type="transmembrane region" description="Helical" evidence="1">
    <location>
        <begin position="41"/>
        <end position="60"/>
    </location>
</feature>
<gene>
    <name evidence="2" type="ORF">G5V58_25160</name>
</gene>
<organism evidence="2 3">
    <name type="scientific">Nocardioides anomalus</name>
    <dbReference type="NCBI Taxonomy" id="2712223"/>
    <lineage>
        <taxon>Bacteria</taxon>
        <taxon>Bacillati</taxon>
        <taxon>Actinomycetota</taxon>
        <taxon>Actinomycetes</taxon>
        <taxon>Propionibacteriales</taxon>
        <taxon>Nocardioidaceae</taxon>
        <taxon>Nocardioides</taxon>
    </lineage>
</organism>
<dbReference type="Proteomes" id="UP000502996">
    <property type="component" value="Chromosome"/>
</dbReference>
<evidence type="ECO:0000313" key="3">
    <source>
        <dbReference type="Proteomes" id="UP000502996"/>
    </source>
</evidence>
<keyword evidence="1" id="KW-0812">Transmembrane</keyword>
<sequence length="147" mass="16864">MPGVYVFKARRTSRQLLTIALLIGLVGSAYFVREAVTYQDTLSIGLAAIALLVTVVVWAIRAGASVTRLTVRQGQLEVVQQGGRYVFDLASQYTIFEVHGRSERRGWYVLFHRRDLAPFKVDKTMVDPQDFMRVLRFFRPQLVEQQR</sequence>
<protein>
    <submittedName>
        <fullName evidence="2">Uncharacterized protein</fullName>
    </submittedName>
</protein>
<evidence type="ECO:0000313" key="2">
    <source>
        <dbReference type="EMBL" id="QIG45590.1"/>
    </source>
</evidence>
<dbReference type="KEGG" id="nano:G5V58_25160"/>
<dbReference type="AlphaFoldDB" id="A0A6G6WKJ6"/>
<dbReference type="EMBL" id="CP049257">
    <property type="protein sequence ID" value="QIG45590.1"/>
    <property type="molecule type" value="Genomic_DNA"/>
</dbReference>
<keyword evidence="1" id="KW-1133">Transmembrane helix</keyword>
<evidence type="ECO:0000256" key="1">
    <source>
        <dbReference type="SAM" id="Phobius"/>
    </source>
</evidence>